<feature type="region of interest" description="Disordered" evidence="1">
    <location>
        <begin position="206"/>
        <end position="242"/>
    </location>
</feature>
<dbReference type="AlphaFoldDB" id="L7U3I8"/>
<accession>L7U3I8</accession>
<evidence type="ECO:0000313" key="2">
    <source>
        <dbReference type="EMBL" id="AGC43341.1"/>
    </source>
</evidence>
<feature type="compositionally biased region" description="Basic residues" evidence="1">
    <location>
        <begin position="206"/>
        <end position="226"/>
    </location>
</feature>
<gene>
    <name evidence="2" type="ordered locus">MYSTI_02012</name>
</gene>
<name>L7U3I8_MYXSD</name>
<dbReference type="PROSITE" id="PS51257">
    <property type="entry name" value="PROKAR_LIPOPROTEIN"/>
    <property type="match status" value="1"/>
</dbReference>
<dbReference type="RefSeq" id="WP_015347603.1">
    <property type="nucleotide sequence ID" value="NC_020126.1"/>
</dbReference>
<keyword evidence="3" id="KW-1185">Reference proteome</keyword>
<evidence type="ECO:0008006" key="4">
    <source>
        <dbReference type="Google" id="ProtNLM"/>
    </source>
</evidence>
<dbReference type="PATRIC" id="fig|1278073.3.peg.2049"/>
<organism evidence="2 3">
    <name type="scientific">Myxococcus stipitatus (strain DSM 14675 / JCM 12634 / Mx s8)</name>
    <dbReference type="NCBI Taxonomy" id="1278073"/>
    <lineage>
        <taxon>Bacteria</taxon>
        <taxon>Pseudomonadati</taxon>
        <taxon>Myxococcota</taxon>
        <taxon>Myxococcia</taxon>
        <taxon>Myxococcales</taxon>
        <taxon>Cystobacterineae</taxon>
        <taxon>Myxococcaceae</taxon>
        <taxon>Myxococcus</taxon>
    </lineage>
</organism>
<dbReference type="KEGG" id="msd:MYSTI_02012"/>
<dbReference type="STRING" id="1278073.MYSTI_02012"/>
<evidence type="ECO:0000313" key="3">
    <source>
        <dbReference type="Proteomes" id="UP000011131"/>
    </source>
</evidence>
<evidence type="ECO:0000256" key="1">
    <source>
        <dbReference type="SAM" id="MobiDB-lite"/>
    </source>
</evidence>
<dbReference type="EMBL" id="CP004025">
    <property type="protein sequence ID" value="AGC43341.1"/>
    <property type="molecule type" value="Genomic_DNA"/>
</dbReference>
<dbReference type="HOGENOM" id="CLU_1146244_0_0_7"/>
<dbReference type="OrthoDB" id="5511088at2"/>
<reference evidence="2 3" key="1">
    <citation type="journal article" date="2013" name="Genome Announc.">
        <title>Complete genome sequence of Myxococcus stipitatus strain DSM 14675, a fruiting myxobacterium.</title>
        <authorList>
            <person name="Huntley S."/>
            <person name="Kneip S."/>
            <person name="Treuner-Lange A."/>
            <person name="Sogaard-Andersen L."/>
        </authorList>
    </citation>
    <scope>NUCLEOTIDE SEQUENCE [LARGE SCALE GENOMIC DNA]</scope>
    <source>
        <strain evidence="3">DSM 14675 / JCM 12634 / Mx s8</strain>
    </source>
</reference>
<dbReference type="Proteomes" id="UP000011131">
    <property type="component" value="Chromosome"/>
</dbReference>
<sequence>MKRILETVLYAAALAGLGGCGSEEPGLKVFAPQETVQGRSITDWTEAWFRWNFEVPAHQNPALILEEDCGVGQDAPVFFVPVYDGDTTYRRTCRVPAAKPVLVPLWVIINDHPCPDPDFQPAPGQTLEDFLTQGAFAFNAQFRDLKVTVDGQDIDPAAHRHTTRMFHFAADPSLVGKLPDPCLQGTSQPGVSDGWWLMLSLPPRGTRRPRHGRVSHPSPHRLHVQPHRQPVTRGRNSPPRRT</sequence>
<protein>
    <recommendedName>
        <fullName evidence="4">Lipoprotein</fullName>
    </recommendedName>
</protein>
<proteinExistence type="predicted"/>